<feature type="transmembrane region" description="Helical" evidence="1">
    <location>
        <begin position="6"/>
        <end position="27"/>
    </location>
</feature>
<evidence type="ECO:0000313" key="3">
    <source>
        <dbReference type="Proteomes" id="UP000234681"/>
    </source>
</evidence>
<sequence length="31" mass="3750">MNFIKSWIFISMMIGTTGWMSNCQYFIPNMR</sequence>
<keyword evidence="1" id="KW-0812">Transmembrane</keyword>
<organism evidence="2 3">
    <name type="scientific">Rattus norvegicus</name>
    <name type="common">Rat</name>
    <dbReference type="NCBI Taxonomy" id="10116"/>
    <lineage>
        <taxon>Eukaryota</taxon>
        <taxon>Metazoa</taxon>
        <taxon>Chordata</taxon>
        <taxon>Craniata</taxon>
        <taxon>Vertebrata</taxon>
        <taxon>Euteleostomi</taxon>
        <taxon>Mammalia</taxon>
        <taxon>Eutheria</taxon>
        <taxon>Euarchontoglires</taxon>
        <taxon>Glires</taxon>
        <taxon>Rodentia</taxon>
        <taxon>Myomorpha</taxon>
        <taxon>Muroidea</taxon>
        <taxon>Muridae</taxon>
        <taxon>Murinae</taxon>
        <taxon>Rattus</taxon>
    </lineage>
</organism>
<gene>
    <name evidence="2" type="ORF">rCG_23628</name>
</gene>
<reference evidence="3" key="1">
    <citation type="submission" date="2005-06" db="EMBL/GenBank/DDBJ databases">
        <authorList>
            <person name="Mural R.J."/>
            <person name="Li P.W."/>
            <person name="Adams M.D."/>
            <person name="Amanatides P.G."/>
            <person name="Baden-Tillson H."/>
            <person name="Barnstead M."/>
            <person name="Chin S.H."/>
            <person name="Dew I."/>
            <person name="Evans C.A."/>
            <person name="Ferriera S."/>
            <person name="Flanigan M."/>
            <person name="Fosler C."/>
            <person name="Glodek A."/>
            <person name="Gu Z."/>
            <person name="Holt R.A."/>
            <person name="Jennings D."/>
            <person name="Kraft C.L."/>
            <person name="Lu F."/>
            <person name="Nguyen T."/>
            <person name="Nusskern D.R."/>
            <person name="Pfannkoch C.M."/>
            <person name="Sitter C."/>
            <person name="Sutton G.G."/>
            <person name="Venter J.C."/>
            <person name="Wang Z."/>
            <person name="Woodage T."/>
            <person name="Zheng X.H."/>
            <person name="Zhong F."/>
        </authorList>
    </citation>
    <scope>NUCLEOTIDE SEQUENCE [LARGE SCALE GENOMIC DNA]</scope>
    <source>
        <strain>BN</strain>
        <strain evidence="3">Sprague-Dawley</strain>
    </source>
</reference>
<keyword evidence="1" id="KW-0472">Membrane</keyword>
<evidence type="ECO:0000313" key="2">
    <source>
        <dbReference type="EMBL" id="EDL82728.1"/>
    </source>
</evidence>
<evidence type="ECO:0000256" key="1">
    <source>
        <dbReference type="SAM" id="Phobius"/>
    </source>
</evidence>
<dbReference type="EMBL" id="CH474541">
    <property type="protein sequence ID" value="EDL82728.1"/>
    <property type="molecule type" value="Genomic_DNA"/>
</dbReference>
<proteinExistence type="predicted"/>
<accession>A6KUW3</accession>
<protein>
    <submittedName>
        <fullName evidence="2">RCG23628</fullName>
    </submittedName>
</protein>
<name>A6KUW3_RAT</name>
<dbReference type="AlphaFoldDB" id="A6KUW3"/>
<keyword evidence="1" id="KW-1133">Transmembrane helix</keyword>
<dbReference type="Proteomes" id="UP000234681">
    <property type="component" value="Unassembled WGS sequence"/>
</dbReference>